<reference evidence="1 2" key="1">
    <citation type="journal article" date="2021" name="Hortic Res">
        <title>High-quality reference genome and annotation aids understanding of berry development for evergreen blueberry (Vaccinium darrowii).</title>
        <authorList>
            <person name="Yu J."/>
            <person name="Hulse-Kemp A.M."/>
            <person name="Babiker E."/>
            <person name="Staton M."/>
        </authorList>
    </citation>
    <scope>NUCLEOTIDE SEQUENCE [LARGE SCALE GENOMIC DNA]</scope>
    <source>
        <strain evidence="2">cv. NJ 8807/NJ 8810</strain>
        <tissue evidence="1">Young leaf</tissue>
    </source>
</reference>
<dbReference type="EMBL" id="CM037151">
    <property type="protein sequence ID" value="KAH7842910.1"/>
    <property type="molecule type" value="Genomic_DNA"/>
</dbReference>
<dbReference type="Proteomes" id="UP000828048">
    <property type="component" value="Chromosome 1"/>
</dbReference>
<accession>A0ACB7XQI2</accession>
<protein>
    <submittedName>
        <fullName evidence="1">Uncharacterized protein</fullName>
    </submittedName>
</protein>
<name>A0ACB7XQI2_9ERIC</name>
<sequence length="613" mass="70683">MNKSMDRCSSHNGVWIPVVKNPRCNVHGMVNHRYQGFHTLFVDNLPLDVEIYEIRDFFNKFGVARDVFIPLKRSKVSGNKFGFVRYDCHVSADVAISKANGMFFKERKLFVKFASFGEKDVIEDKRLDKSRNHGFKVEADFRNRIQNYHSRVDSNKTAEIGAPFLRNNRRVGSYAEALAGHKEETKLAYKMIDSVTAHEDQISQVPLETQSSKKGTGKDPNVSTFKSSQDFDSFVEDSLGLQSLIHEIHVGEPVEMMSYHEKVLDGNPTDPSSLDEAVSRVSDFEDLDLVSNDPLIKFVEYYQSLDYSSVELQMLLNCRIRCVFWHGSFNGTMLLQIRMPSSTEYKFFLWNPSIRMSQTFSDPVDVQRVPGFYGLGYDFVTDDFKVVWAGYSRNGRLSPPVHVFSSKIGSWRKIGDFGYEIEYHVNKIETVFKGMPHWVVGRNRNGIPTTVIVCFDFTEEKFMDVPRPIYGAENDYFGLGVLGEWLCVLENWSERGAGDRLGIRAAVWVMKEYGVKKSWTKLFVVQFARGEFYINYFIVLLCSTTDGDVVMSLNRQNLVVYNPKRNSYRRIDPKVCRQFNEHFSMVSLASPHGCNDIRGPFIRSKWKRKWPFK</sequence>
<proteinExistence type="predicted"/>
<evidence type="ECO:0000313" key="2">
    <source>
        <dbReference type="Proteomes" id="UP000828048"/>
    </source>
</evidence>
<gene>
    <name evidence="1" type="ORF">Vadar_010479</name>
</gene>
<keyword evidence="2" id="KW-1185">Reference proteome</keyword>
<comment type="caution">
    <text evidence="1">The sequence shown here is derived from an EMBL/GenBank/DDBJ whole genome shotgun (WGS) entry which is preliminary data.</text>
</comment>
<organism evidence="1 2">
    <name type="scientific">Vaccinium darrowii</name>
    <dbReference type="NCBI Taxonomy" id="229202"/>
    <lineage>
        <taxon>Eukaryota</taxon>
        <taxon>Viridiplantae</taxon>
        <taxon>Streptophyta</taxon>
        <taxon>Embryophyta</taxon>
        <taxon>Tracheophyta</taxon>
        <taxon>Spermatophyta</taxon>
        <taxon>Magnoliopsida</taxon>
        <taxon>eudicotyledons</taxon>
        <taxon>Gunneridae</taxon>
        <taxon>Pentapetalae</taxon>
        <taxon>asterids</taxon>
        <taxon>Ericales</taxon>
        <taxon>Ericaceae</taxon>
        <taxon>Vaccinioideae</taxon>
        <taxon>Vaccinieae</taxon>
        <taxon>Vaccinium</taxon>
    </lineage>
</organism>
<evidence type="ECO:0000313" key="1">
    <source>
        <dbReference type="EMBL" id="KAH7842910.1"/>
    </source>
</evidence>